<dbReference type="PANTHER" id="PTHR35848:SF6">
    <property type="entry name" value="CUPIN TYPE-2 DOMAIN-CONTAINING PROTEIN"/>
    <property type="match status" value="1"/>
</dbReference>
<dbReference type="RefSeq" id="WP_021748157.1">
    <property type="nucleotide sequence ID" value="NZ_CAUWCU010000012.1"/>
</dbReference>
<feature type="domain" description="Cupin type-2" evidence="2">
    <location>
        <begin position="42"/>
        <end position="109"/>
    </location>
</feature>
<dbReference type="CDD" id="cd02221">
    <property type="entry name" value="cupin_TM1287-like"/>
    <property type="match status" value="1"/>
</dbReference>
<dbReference type="PANTHER" id="PTHR35848">
    <property type="entry name" value="OXALATE-BINDING PROTEIN"/>
    <property type="match status" value="1"/>
</dbReference>
<gene>
    <name evidence="3" type="ORF">EIO64_06475</name>
</gene>
<dbReference type="InterPro" id="IPR051610">
    <property type="entry name" value="GPI/OXD"/>
</dbReference>
<dbReference type="Pfam" id="PF07883">
    <property type="entry name" value="Cupin_2"/>
    <property type="match status" value="1"/>
</dbReference>
<reference evidence="4" key="1">
    <citation type="submission" date="2018-12" db="EMBL/GenBank/DDBJ databases">
        <title>Dusodibacter welbiota gen. nov., sp. nov., isolated from human faeces and emended description of the Oscillibacter genus.</title>
        <authorList>
            <person name="Le Roy T."/>
            <person name="Van der Smissen P."/>
            <person name="Delzenne N."/>
            <person name="Muccioli G."/>
            <person name="Collet J.F."/>
            <person name="Cani P.D."/>
        </authorList>
    </citation>
    <scope>NUCLEOTIDE SEQUENCE [LARGE SCALE GENOMIC DNA]</scope>
    <source>
        <strain evidence="4">J115</strain>
    </source>
</reference>
<dbReference type="Gene3D" id="2.60.120.10">
    <property type="entry name" value="Jelly Rolls"/>
    <property type="match status" value="1"/>
</dbReference>
<dbReference type="Proteomes" id="UP000298642">
    <property type="component" value="Chromosome"/>
</dbReference>
<evidence type="ECO:0000313" key="3">
    <source>
        <dbReference type="EMBL" id="QCI58916.1"/>
    </source>
</evidence>
<dbReference type="KEGG" id="obj:EIO64_06475"/>
<accession>A0A4D7ASN4</accession>
<sequence>MFTPSDKCPRRDACVQNGKGLIHMKDLTDKEGLYNHGRLFAHVTVDPGCSIGDHPHDHETEFYYIIKGEGVFNDNGKEIVVRPGDICATGYGEVHGLENRGTEPVELIALIVGE</sequence>
<dbReference type="InterPro" id="IPR011051">
    <property type="entry name" value="RmlC_Cupin_sf"/>
</dbReference>
<dbReference type="SUPFAM" id="SSF51182">
    <property type="entry name" value="RmlC-like cupins"/>
    <property type="match status" value="1"/>
</dbReference>
<dbReference type="InterPro" id="IPR013096">
    <property type="entry name" value="Cupin_2"/>
</dbReference>
<keyword evidence="1" id="KW-0479">Metal-binding</keyword>
<evidence type="ECO:0000256" key="1">
    <source>
        <dbReference type="ARBA" id="ARBA00022723"/>
    </source>
</evidence>
<dbReference type="AlphaFoldDB" id="A0A4D7ASN4"/>
<dbReference type="GO" id="GO:0046872">
    <property type="term" value="F:metal ion binding"/>
    <property type="evidence" value="ECO:0007669"/>
    <property type="project" value="UniProtKB-KW"/>
</dbReference>
<evidence type="ECO:0000313" key="4">
    <source>
        <dbReference type="Proteomes" id="UP000298642"/>
    </source>
</evidence>
<name>A0A4D7ASN4_9FIRM</name>
<dbReference type="EMBL" id="CP034413">
    <property type="protein sequence ID" value="QCI58916.1"/>
    <property type="molecule type" value="Genomic_DNA"/>
</dbReference>
<proteinExistence type="predicted"/>
<organism evidence="3 4">
    <name type="scientific">Dysosmobacter welbionis</name>
    <dbReference type="NCBI Taxonomy" id="2093857"/>
    <lineage>
        <taxon>Bacteria</taxon>
        <taxon>Bacillati</taxon>
        <taxon>Bacillota</taxon>
        <taxon>Clostridia</taxon>
        <taxon>Eubacteriales</taxon>
        <taxon>Oscillospiraceae</taxon>
        <taxon>Dysosmobacter</taxon>
    </lineage>
</organism>
<evidence type="ECO:0000259" key="2">
    <source>
        <dbReference type="Pfam" id="PF07883"/>
    </source>
</evidence>
<keyword evidence="4" id="KW-1185">Reference proteome</keyword>
<dbReference type="InterPro" id="IPR014710">
    <property type="entry name" value="RmlC-like_jellyroll"/>
</dbReference>
<protein>
    <submittedName>
        <fullName evidence="3">Cupin domain-containing protein</fullName>
    </submittedName>
</protein>